<evidence type="ECO:0000256" key="8">
    <source>
        <dbReference type="ARBA" id="ARBA00023211"/>
    </source>
</evidence>
<dbReference type="RefSeq" id="XP_016585551.1">
    <property type="nucleotide sequence ID" value="XM_016730737.1"/>
</dbReference>
<sequence>MALQSGEDIYATLLTSDTYLPGALVLAHSLRDAGTSKKLAVLATLDTVSAEVITQLKNVYDYVISVPRIKNEASAGKLHLMNRPDLHSAFTKINLWKQAQFRKIVYIDADVVAYRAPDELFDLPHAFAAAPDIGWPDLFNTGVMVLTPNVGEYYALSAMAQRGISFDGADQGLLNMHFKNSYHRLPFTYNVTPSAHYQYLPAYRHFQSNVTMVHFIGSGKPWTRGRGASHGSGVYDEMIGQWWAVYDRHYRPASPPPPGSNLPAKNPPPEIVQYFVKGEYHPTITYRLTPGEPSLDLGRSTYGQHSETLPPPPPSQSFYASREHQHLQHSPAPPPPPQNNEHDHGPPDQQPHYPHQHHEHQHDESHSHHDQNQPHEHDRSEPAPPPASSPLFQQDTSHHPPHVVSFAISDGNTRTETREDQVPGPQPGTSQPPAQEQKHEPERPPMEPSWDAQWYPPPTNAKPEAMNFPQTHYEMSRDATPFIPPPRYASPPRDMWYEVPKASPAPAHERPAAIFPWETHQPPATRVFAEPPPPPAPLSEPTRAETHSGQSGYHPHPSFQEPGAEPSMTTGSPSMDLKTEPTTPTMPSTARDVPPSDPWASFTRTNAWDGVPQIERYVDAFQKQHRRVRSRGQAPGGGLRSGTGVGDVSGGGGADDAASVPWRRGSKVTDFPSEVERPSLPVTPAPIRRSSYWGSGGPSFGADDDDAEGGDGAHLLPAADGVPKQADWVCVHGVVWTPADCLCEHLRRCHIAGLGDHSDLKDQDRSDDLKRTNNPGNNKDPATQLQKLAKQQSELLFQKLGNAGDADRGEASDAPRTIPLRPLPFGSENIQSPTYVAQAPPVVVSPKPIKPGGLETSSVRGIYDQGSSSSGAAGAGTGGDDVTIPPSLSDTKIAEPSYLGPGIVFEKDESYPEQEVTAALPSEEEMDVLDT</sequence>
<dbReference type="InterPro" id="IPR002495">
    <property type="entry name" value="Glyco_trans_8"/>
</dbReference>
<dbReference type="InterPro" id="IPR029044">
    <property type="entry name" value="Nucleotide-diphossugar_trans"/>
</dbReference>
<comment type="function">
    <text evidence="13">Self-glucosylating initiator of glycogen synthesis. It catalyzes the formation of a short alpha (1,4)-glucosyl chain covalently attached via a glucose 1-O-tyrosyl linkage to internal tyrosine residues and these chains act as primers for the elongation reaction catalyzed by glycogen synthase.</text>
</comment>
<evidence type="ECO:0000313" key="15">
    <source>
        <dbReference type="EMBL" id="KJR82875.1"/>
    </source>
</evidence>
<feature type="region of interest" description="Disordered" evidence="14">
    <location>
        <begin position="285"/>
        <end position="487"/>
    </location>
</feature>
<name>A0A0F2M291_SPOSC</name>
<proteinExistence type="inferred from homology"/>
<dbReference type="CDD" id="cd02537">
    <property type="entry name" value="GT8_Glycogenin"/>
    <property type="match status" value="1"/>
</dbReference>
<feature type="compositionally biased region" description="Basic and acidic residues" evidence="14">
    <location>
        <begin position="436"/>
        <end position="445"/>
    </location>
</feature>
<feature type="compositionally biased region" description="Basic and acidic residues" evidence="14">
    <location>
        <begin position="360"/>
        <end position="381"/>
    </location>
</feature>
<evidence type="ECO:0000256" key="3">
    <source>
        <dbReference type="ARBA" id="ARBA00022490"/>
    </source>
</evidence>
<gene>
    <name evidence="15" type="ORF">SPSK_03922</name>
</gene>
<feature type="compositionally biased region" description="Acidic residues" evidence="14">
    <location>
        <begin position="922"/>
        <end position="931"/>
    </location>
</feature>
<comment type="catalytic activity">
    <reaction evidence="12">
        <text>L-tyrosyl-[glycogenin] + UDP-alpha-D-glucose = alpha-D-glucosyl-L-tyrosyl-[glycogenin] + UDP + H(+)</text>
        <dbReference type="Rhea" id="RHEA:23360"/>
        <dbReference type="Rhea" id="RHEA-COMP:14604"/>
        <dbReference type="Rhea" id="RHEA-COMP:14605"/>
        <dbReference type="ChEBI" id="CHEBI:15378"/>
        <dbReference type="ChEBI" id="CHEBI:46858"/>
        <dbReference type="ChEBI" id="CHEBI:58223"/>
        <dbReference type="ChEBI" id="CHEBI:58885"/>
        <dbReference type="ChEBI" id="CHEBI:140573"/>
        <dbReference type="EC" id="2.4.1.186"/>
    </reaction>
</comment>
<comment type="cofactor">
    <cofactor evidence="1">
        <name>Mn(2+)</name>
        <dbReference type="ChEBI" id="CHEBI:29035"/>
    </cofactor>
</comment>
<evidence type="ECO:0000256" key="11">
    <source>
        <dbReference type="ARBA" id="ARBA00050886"/>
    </source>
</evidence>
<reference evidence="15 16" key="2">
    <citation type="journal article" date="2015" name="Eukaryot. Cell">
        <title>Asexual propagation of a virulent clone complex in a human and feline outbreak of sporotrichosis.</title>
        <authorList>
            <person name="Teixeira Mde M."/>
            <person name="Rodrigues A.M."/>
            <person name="Tsui C.K."/>
            <person name="de Almeida L.G."/>
            <person name="Van Diepeningen A.D."/>
            <person name="van den Ende B.G."/>
            <person name="Fernandes G.F."/>
            <person name="Kano R."/>
            <person name="Hamelin R.C."/>
            <person name="Lopes-Bezerra L.M."/>
            <person name="Vasconcelos A.T."/>
            <person name="de Hoog S."/>
            <person name="de Camargo Z.P."/>
            <person name="Felipe M.S."/>
        </authorList>
    </citation>
    <scope>NUCLEOTIDE SEQUENCE [LARGE SCALE GENOMIC DNA]</scope>
    <source>
        <strain evidence="15 16">1099-18</strain>
    </source>
</reference>
<comment type="similarity">
    <text evidence="9">Belongs to the glycosyltransferase 8 family. Glycogenin subfamily.</text>
</comment>
<dbReference type="GO" id="GO:0005978">
    <property type="term" value="P:glycogen biosynthetic process"/>
    <property type="evidence" value="ECO:0007669"/>
    <property type="project" value="UniProtKB-KW"/>
</dbReference>
<evidence type="ECO:0000256" key="10">
    <source>
        <dbReference type="ARBA" id="ARBA00038934"/>
    </source>
</evidence>
<accession>A0A0F2M291</accession>
<keyword evidence="6" id="KW-0320">Glycogen biosynthesis</keyword>
<keyword evidence="5" id="KW-0479">Metal-binding</keyword>
<dbReference type="VEuPathDB" id="FungiDB:SPSK_03922"/>
<protein>
    <recommendedName>
        <fullName evidence="10">glycogenin glucosyltransferase</fullName>
        <ecNumber evidence="10">2.4.1.186</ecNumber>
    </recommendedName>
</protein>
<evidence type="ECO:0000256" key="2">
    <source>
        <dbReference type="ARBA" id="ARBA00004496"/>
    </source>
</evidence>
<dbReference type="Proteomes" id="UP000033710">
    <property type="component" value="Unassembled WGS sequence"/>
</dbReference>
<dbReference type="OrthoDB" id="2014201at2759"/>
<evidence type="ECO:0000256" key="12">
    <source>
        <dbReference type="ARBA" id="ARBA00052293"/>
    </source>
</evidence>
<dbReference type="AlphaFoldDB" id="A0A0F2M291"/>
<dbReference type="GO" id="GO:0005737">
    <property type="term" value="C:cytoplasm"/>
    <property type="evidence" value="ECO:0007669"/>
    <property type="project" value="UniProtKB-SubCell"/>
</dbReference>
<feature type="region of interest" description="Disordered" evidence="14">
    <location>
        <begin position="803"/>
        <end position="831"/>
    </location>
</feature>
<evidence type="ECO:0000256" key="4">
    <source>
        <dbReference type="ARBA" id="ARBA00022679"/>
    </source>
</evidence>
<dbReference type="Pfam" id="PF01501">
    <property type="entry name" value="Glyco_transf_8"/>
    <property type="match status" value="1"/>
</dbReference>
<comment type="subcellular location">
    <subcellularLocation>
        <location evidence="2">Cytoplasm</location>
    </subcellularLocation>
</comment>
<evidence type="ECO:0000256" key="6">
    <source>
        <dbReference type="ARBA" id="ARBA00023056"/>
    </source>
</evidence>
<comment type="caution">
    <text evidence="15">The sequence shown here is derived from an EMBL/GenBank/DDBJ whole genome shotgun (WGS) entry which is preliminary data.</text>
</comment>
<keyword evidence="7" id="KW-0325">Glycoprotein</keyword>
<organism evidence="15 16">
    <name type="scientific">Sporothrix schenckii 1099-18</name>
    <dbReference type="NCBI Taxonomy" id="1397361"/>
    <lineage>
        <taxon>Eukaryota</taxon>
        <taxon>Fungi</taxon>
        <taxon>Dikarya</taxon>
        <taxon>Ascomycota</taxon>
        <taxon>Pezizomycotina</taxon>
        <taxon>Sordariomycetes</taxon>
        <taxon>Sordariomycetidae</taxon>
        <taxon>Ophiostomatales</taxon>
        <taxon>Ophiostomataceae</taxon>
        <taxon>Sporothrix</taxon>
    </lineage>
</organism>
<dbReference type="InterPro" id="IPR050587">
    <property type="entry name" value="GNT1/Glycosyltrans_8"/>
</dbReference>
<dbReference type="GeneID" id="27666014"/>
<keyword evidence="4 15" id="KW-0808">Transferase</keyword>
<dbReference type="GO" id="GO:0046872">
    <property type="term" value="F:metal ion binding"/>
    <property type="evidence" value="ECO:0007669"/>
    <property type="project" value="UniProtKB-KW"/>
</dbReference>
<keyword evidence="3" id="KW-0963">Cytoplasm</keyword>
<feature type="compositionally biased region" description="Basic and acidic residues" evidence="14">
    <location>
        <begin position="756"/>
        <end position="771"/>
    </location>
</feature>
<evidence type="ECO:0000256" key="1">
    <source>
        <dbReference type="ARBA" id="ARBA00001936"/>
    </source>
</evidence>
<comment type="catalytic activity">
    <reaction evidence="11">
        <text>[1,4-alpha-D-glucosyl](n)-L-tyrosyl-[glycogenin] + UDP-alpha-D-glucose = [1,4-alpha-D-glucosyl](n+1)-L-tyrosyl-[glycogenin] + UDP + H(+)</text>
        <dbReference type="Rhea" id="RHEA:56560"/>
        <dbReference type="Rhea" id="RHEA-COMP:14606"/>
        <dbReference type="Rhea" id="RHEA-COMP:14607"/>
        <dbReference type="ChEBI" id="CHEBI:15378"/>
        <dbReference type="ChEBI" id="CHEBI:58223"/>
        <dbReference type="ChEBI" id="CHEBI:58885"/>
        <dbReference type="ChEBI" id="CHEBI:140574"/>
        <dbReference type="EC" id="2.4.1.186"/>
    </reaction>
</comment>
<evidence type="ECO:0000256" key="5">
    <source>
        <dbReference type="ARBA" id="ARBA00022723"/>
    </source>
</evidence>
<keyword evidence="8" id="KW-0464">Manganese</keyword>
<dbReference type="EMBL" id="AXCR01000010">
    <property type="protein sequence ID" value="KJR82875.1"/>
    <property type="molecule type" value="Genomic_DNA"/>
</dbReference>
<dbReference type="KEGG" id="ssck:SPSK_03922"/>
<feature type="compositionally biased region" description="Polar residues" evidence="14">
    <location>
        <begin position="772"/>
        <end position="782"/>
    </location>
</feature>
<dbReference type="FunFam" id="3.90.550.10:FF:000092">
    <property type="entry name" value="Glycogenin 2"/>
    <property type="match status" value="1"/>
</dbReference>
<evidence type="ECO:0000256" key="14">
    <source>
        <dbReference type="SAM" id="MobiDB-lite"/>
    </source>
</evidence>
<evidence type="ECO:0000313" key="16">
    <source>
        <dbReference type="Proteomes" id="UP000033710"/>
    </source>
</evidence>
<feature type="region of interest" description="Disordered" evidence="14">
    <location>
        <begin position="855"/>
        <end position="931"/>
    </location>
</feature>
<feature type="region of interest" description="Disordered" evidence="14">
    <location>
        <begin position="523"/>
        <end position="718"/>
    </location>
</feature>
<dbReference type="SUPFAM" id="SSF53448">
    <property type="entry name" value="Nucleotide-diphospho-sugar transferases"/>
    <property type="match status" value="1"/>
</dbReference>
<feature type="compositionally biased region" description="Gly residues" evidence="14">
    <location>
        <begin position="634"/>
        <end position="654"/>
    </location>
</feature>
<evidence type="ECO:0000256" key="7">
    <source>
        <dbReference type="ARBA" id="ARBA00023180"/>
    </source>
</evidence>
<feature type="region of interest" description="Disordered" evidence="14">
    <location>
        <begin position="755"/>
        <end position="782"/>
    </location>
</feature>
<evidence type="ECO:0000256" key="9">
    <source>
        <dbReference type="ARBA" id="ARBA00038162"/>
    </source>
</evidence>
<dbReference type="Gene3D" id="3.90.550.10">
    <property type="entry name" value="Spore Coat Polysaccharide Biosynthesis Protein SpsA, Chain A"/>
    <property type="match status" value="1"/>
</dbReference>
<dbReference type="PANTHER" id="PTHR11183">
    <property type="entry name" value="GLYCOGENIN SUBFAMILY MEMBER"/>
    <property type="match status" value="1"/>
</dbReference>
<dbReference type="GO" id="GO:0008466">
    <property type="term" value="F:glycogenin glucosyltransferase activity"/>
    <property type="evidence" value="ECO:0007669"/>
    <property type="project" value="UniProtKB-EC"/>
</dbReference>
<reference evidence="15 16" key="1">
    <citation type="journal article" date="2014" name="BMC Genomics">
        <title>Comparative genomics of the major fungal agents of human and animal Sporotrichosis: Sporothrix schenckii and Sporothrix brasiliensis.</title>
        <authorList>
            <person name="Teixeira M.M."/>
            <person name="de Almeida L.G."/>
            <person name="Kubitschek-Barreira P."/>
            <person name="Alves F.L."/>
            <person name="Kioshima E.S."/>
            <person name="Abadio A.K."/>
            <person name="Fernandes L."/>
            <person name="Derengowski L.S."/>
            <person name="Ferreira K.S."/>
            <person name="Souza R.C."/>
            <person name="Ruiz J.C."/>
            <person name="de Andrade N.C."/>
            <person name="Paes H.C."/>
            <person name="Nicola A.M."/>
            <person name="Albuquerque P."/>
            <person name="Gerber A.L."/>
            <person name="Martins V.P."/>
            <person name="Peconick L.D."/>
            <person name="Neto A.V."/>
            <person name="Chaucanez C.B."/>
            <person name="Silva P.A."/>
            <person name="Cunha O.L."/>
            <person name="de Oliveira F.F."/>
            <person name="dos Santos T.C."/>
            <person name="Barros A.L."/>
            <person name="Soares M.A."/>
            <person name="de Oliveira L.M."/>
            <person name="Marini M.M."/>
            <person name="Villalobos-Duno H."/>
            <person name="Cunha M.M."/>
            <person name="de Hoog S."/>
            <person name="da Silveira J.F."/>
            <person name="Henrissat B."/>
            <person name="Nino-Vega G.A."/>
            <person name="Cisalpino P.S."/>
            <person name="Mora-Montes H.M."/>
            <person name="Almeida S.R."/>
            <person name="Stajich J.E."/>
            <person name="Lopes-Bezerra L.M."/>
            <person name="Vasconcelos A.T."/>
            <person name="Felipe M.S."/>
        </authorList>
    </citation>
    <scope>NUCLEOTIDE SEQUENCE [LARGE SCALE GENOMIC DNA]</scope>
    <source>
        <strain evidence="15 16">1099-18</strain>
    </source>
</reference>
<dbReference type="EC" id="2.4.1.186" evidence="10"/>
<evidence type="ECO:0000256" key="13">
    <source>
        <dbReference type="ARBA" id="ARBA00057883"/>
    </source>
</evidence>